<evidence type="ECO:0000256" key="4">
    <source>
        <dbReference type="ARBA" id="ARBA00023242"/>
    </source>
</evidence>
<dbReference type="CDD" id="cd00086">
    <property type="entry name" value="homeodomain"/>
    <property type="match status" value="1"/>
</dbReference>
<gene>
    <name evidence="8" type="ORF">PROFUN_01742</name>
</gene>
<reference evidence="8 9" key="1">
    <citation type="journal article" date="2018" name="Genome Biol. Evol.">
        <title>Multiple Roots of Fruiting Body Formation in Amoebozoa.</title>
        <authorList>
            <person name="Hillmann F."/>
            <person name="Forbes G."/>
            <person name="Novohradska S."/>
            <person name="Ferling I."/>
            <person name="Riege K."/>
            <person name="Groth M."/>
            <person name="Westermann M."/>
            <person name="Marz M."/>
            <person name="Spaller T."/>
            <person name="Winckler T."/>
            <person name="Schaap P."/>
            <person name="Glockner G."/>
        </authorList>
    </citation>
    <scope>NUCLEOTIDE SEQUENCE [LARGE SCALE GENOMIC DNA]</scope>
    <source>
        <strain evidence="8 9">Jena</strain>
    </source>
</reference>
<keyword evidence="9" id="KW-1185">Reference proteome</keyword>
<dbReference type="GO" id="GO:0000978">
    <property type="term" value="F:RNA polymerase II cis-regulatory region sequence-specific DNA binding"/>
    <property type="evidence" value="ECO:0007669"/>
    <property type="project" value="TreeGrafter"/>
</dbReference>
<dbReference type="PANTHER" id="PTHR24324">
    <property type="entry name" value="HOMEOBOX PROTEIN HHEX"/>
    <property type="match status" value="1"/>
</dbReference>
<keyword evidence="2 5" id="KW-0238">DNA-binding</keyword>
<proteinExistence type="predicted"/>
<evidence type="ECO:0000313" key="9">
    <source>
        <dbReference type="Proteomes" id="UP000241769"/>
    </source>
</evidence>
<evidence type="ECO:0000256" key="3">
    <source>
        <dbReference type="ARBA" id="ARBA00023155"/>
    </source>
</evidence>
<feature type="DNA-binding region" description="Homeobox" evidence="5">
    <location>
        <begin position="51"/>
        <end position="104"/>
    </location>
</feature>
<dbReference type="InterPro" id="IPR001356">
    <property type="entry name" value="HD"/>
</dbReference>
<dbReference type="Gene3D" id="1.10.10.60">
    <property type="entry name" value="Homeodomain-like"/>
    <property type="match status" value="1"/>
</dbReference>
<dbReference type="GO" id="GO:0005634">
    <property type="term" value="C:nucleus"/>
    <property type="evidence" value="ECO:0007669"/>
    <property type="project" value="UniProtKB-SubCell"/>
</dbReference>
<dbReference type="Proteomes" id="UP000241769">
    <property type="component" value="Unassembled WGS sequence"/>
</dbReference>
<dbReference type="GO" id="GO:0030154">
    <property type="term" value="P:cell differentiation"/>
    <property type="evidence" value="ECO:0007669"/>
    <property type="project" value="TreeGrafter"/>
</dbReference>
<dbReference type="InParanoid" id="A0A2P6MWK3"/>
<evidence type="ECO:0000313" key="8">
    <source>
        <dbReference type="EMBL" id="PRP76026.1"/>
    </source>
</evidence>
<evidence type="ECO:0000259" key="7">
    <source>
        <dbReference type="PROSITE" id="PS50071"/>
    </source>
</evidence>
<accession>A0A2P6MWK3</accession>
<comment type="caution">
    <text evidence="8">The sequence shown here is derived from an EMBL/GenBank/DDBJ whole genome shotgun (WGS) entry which is preliminary data.</text>
</comment>
<dbReference type="EMBL" id="MDYQ01000353">
    <property type="protein sequence ID" value="PRP76026.1"/>
    <property type="molecule type" value="Genomic_DNA"/>
</dbReference>
<dbReference type="OrthoDB" id="6159439at2759"/>
<comment type="subcellular location">
    <subcellularLocation>
        <location evidence="1 5 6">Nucleus</location>
    </subcellularLocation>
</comment>
<keyword evidence="3 5" id="KW-0371">Homeobox</keyword>
<dbReference type="PANTHER" id="PTHR24324:SF5">
    <property type="entry name" value="HEMATOPOIETICALLY-EXPRESSED HOMEOBOX PROTEIN HHEX"/>
    <property type="match status" value="1"/>
</dbReference>
<dbReference type="GO" id="GO:0006357">
    <property type="term" value="P:regulation of transcription by RNA polymerase II"/>
    <property type="evidence" value="ECO:0007669"/>
    <property type="project" value="TreeGrafter"/>
</dbReference>
<feature type="domain" description="Homeobox" evidence="7">
    <location>
        <begin position="49"/>
        <end position="103"/>
    </location>
</feature>
<evidence type="ECO:0000256" key="5">
    <source>
        <dbReference type="PROSITE-ProRule" id="PRU00108"/>
    </source>
</evidence>
<dbReference type="InterPro" id="IPR009057">
    <property type="entry name" value="Homeodomain-like_sf"/>
</dbReference>
<organism evidence="8 9">
    <name type="scientific">Planoprotostelium fungivorum</name>
    <dbReference type="NCBI Taxonomy" id="1890364"/>
    <lineage>
        <taxon>Eukaryota</taxon>
        <taxon>Amoebozoa</taxon>
        <taxon>Evosea</taxon>
        <taxon>Variosea</taxon>
        <taxon>Cavosteliida</taxon>
        <taxon>Cavosteliaceae</taxon>
        <taxon>Planoprotostelium</taxon>
    </lineage>
</organism>
<dbReference type="AlphaFoldDB" id="A0A2P6MWK3"/>
<evidence type="ECO:0000256" key="2">
    <source>
        <dbReference type="ARBA" id="ARBA00023125"/>
    </source>
</evidence>
<dbReference type="STRING" id="1890364.A0A2P6MWK3"/>
<evidence type="ECO:0000256" key="1">
    <source>
        <dbReference type="ARBA" id="ARBA00004123"/>
    </source>
</evidence>
<keyword evidence="4 5" id="KW-0539">Nucleus</keyword>
<dbReference type="Pfam" id="PF00046">
    <property type="entry name" value="Homeodomain"/>
    <property type="match status" value="1"/>
</dbReference>
<dbReference type="SUPFAM" id="SSF46689">
    <property type="entry name" value="Homeodomain-like"/>
    <property type="match status" value="1"/>
</dbReference>
<dbReference type="SMART" id="SM00389">
    <property type="entry name" value="HOX"/>
    <property type="match status" value="1"/>
</dbReference>
<sequence length="180" mass="21231">MLLPESSKMNVTCLLSPSDDHCPDYTPTIHRHVFFFCQPPQRKYIVDSRRVFTDEQQRILELEYAKEPYPSLSRRKEIAQRIDTTLRRVQIWFQNKRQRRRGVTEAENAKYNTNQFVIHLLVLLQTRVARKAVSTPYLTCRCRLPLQLQWMLFMIVFNAGTVGVVNDGVVVQQWRSAYLG</sequence>
<protein>
    <submittedName>
        <fullName evidence="8">Putative homeobox protein</fullName>
    </submittedName>
</protein>
<evidence type="ECO:0000256" key="6">
    <source>
        <dbReference type="RuleBase" id="RU000682"/>
    </source>
</evidence>
<dbReference type="PROSITE" id="PS50071">
    <property type="entry name" value="HOMEOBOX_2"/>
    <property type="match status" value="1"/>
</dbReference>
<dbReference type="InterPro" id="IPR051000">
    <property type="entry name" value="Homeobox_DNA-bind_prot"/>
</dbReference>
<name>A0A2P6MWK3_9EUKA</name>